<feature type="region of interest" description="Disordered" evidence="10">
    <location>
        <begin position="162"/>
        <end position="184"/>
    </location>
</feature>
<dbReference type="GO" id="GO:0005581">
    <property type="term" value="C:collagen trimer"/>
    <property type="evidence" value="ECO:0007669"/>
    <property type="project" value="UniProtKB-KW"/>
</dbReference>
<evidence type="ECO:0000256" key="10">
    <source>
        <dbReference type="SAM" id="MobiDB-lite"/>
    </source>
</evidence>
<evidence type="ECO:0000256" key="7">
    <source>
        <dbReference type="ARBA" id="ARBA00023119"/>
    </source>
</evidence>
<keyword evidence="2" id="KW-0964">Secreted</keyword>
<evidence type="ECO:0000256" key="3">
    <source>
        <dbReference type="ARBA" id="ARBA00022530"/>
    </source>
</evidence>
<dbReference type="SUPFAM" id="SSF56436">
    <property type="entry name" value="C-type lectin-like"/>
    <property type="match status" value="2"/>
</dbReference>
<feature type="domain" description="Collagen IV NC1" evidence="11">
    <location>
        <begin position="195"/>
        <end position="420"/>
    </location>
</feature>
<accession>A0A1B6GGZ8</accession>
<organism evidence="12">
    <name type="scientific">Cuerna arida</name>
    <dbReference type="NCBI Taxonomy" id="1464854"/>
    <lineage>
        <taxon>Eukaryota</taxon>
        <taxon>Metazoa</taxon>
        <taxon>Ecdysozoa</taxon>
        <taxon>Arthropoda</taxon>
        <taxon>Hexapoda</taxon>
        <taxon>Insecta</taxon>
        <taxon>Pterygota</taxon>
        <taxon>Neoptera</taxon>
        <taxon>Paraneoptera</taxon>
        <taxon>Hemiptera</taxon>
        <taxon>Auchenorrhyncha</taxon>
        <taxon>Membracoidea</taxon>
        <taxon>Cicadellidae</taxon>
        <taxon>Cicadellinae</taxon>
        <taxon>Proconiini</taxon>
        <taxon>Cuerna</taxon>
    </lineage>
</organism>
<keyword evidence="5" id="KW-0677">Repeat</keyword>
<dbReference type="AlphaFoldDB" id="A0A1B6GGZ8"/>
<evidence type="ECO:0000256" key="4">
    <source>
        <dbReference type="ARBA" id="ARBA00022729"/>
    </source>
</evidence>
<dbReference type="Pfam" id="PF01391">
    <property type="entry name" value="Collagen"/>
    <property type="match status" value="1"/>
</dbReference>
<reference evidence="12" key="1">
    <citation type="submission" date="2015-11" db="EMBL/GenBank/DDBJ databases">
        <title>De novo transcriptome assembly of four potential Pierce s Disease insect vectors from Arizona vineyards.</title>
        <authorList>
            <person name="Tassone E.E."/>
        </authorList>
    </citation>
    <scope>NUCLEOTIDE SEQUENCE</scope>
</reference>
<dbReference type="InterPro" id="IPR016187">
    <property type="entry name" value="CTDL_fold"/>
</dbReference>
<evidence type="ECO:0000256" key="6">
    <source>
        <dbReference type="ARBA" id="ARBA00022869"/>
    </source>
</evidence>
<dbReference type="PANTHER" id="PTHR37456">
    <property type="entry name" value="SI:CH211-266K2.1"/>
    <property type="match status" value="1"/>
</dbReference>
<gene>
    <name evidence="12" type="ORF">g.43001</name>
</gene>
<evidence type="ECO:0000313" key="12">
    <source>
        <dbReference type="EMBL" id="JAS61690.1"/>
    </source>
</evidence>
<keyword evidence="4" id="KW-0732">Signal</keyword>
<dbReference type="InterPro" id="IPR050938">
    <property type="entry name" value="Collagen_Structural_Proteins"/>
</dbReference>
<evidence type="ECO:0000259" key="11">
    <source>
        <dbReference type="PROSITE" id="PS51403"/>
    </source>
</evidence>
<comment type="subunit">
    <text evidence="9">Trimers of two alpha 1(IV) and one alpha 2(IV) chain. Type IV collagen forms a mesh-like network linked through intermolecular interactions between 7S domains and between NC1 domains.</text>
</comment>
<evidence type="ECO:0000256" key="5">
    <source>
        <dbReference type="ARBA" id="ARBA00022737"/>
    </source>
</evidence>
<keyword evidence="6" id="KW-0084">Basement membrane</keyword>
<sequence length="451" mass="48554">MLGKPGPDGLQGRPGSQGPQGEPGYAYLSPKGKPGDVGLTGLLGDRGLKGMKGDSGLPGRIGPPGPDGFSGPRGLDGMTGLPGIPGVKGLKGNRGDTPYYFEAAIRGQPGDKGDAGLVGLPGPSGRQGLPGINGLKGVRGDAGYQGPPGIPGFPGFKGDRGYPGNPGLEGQQGPKGYTGQPGIPAPIKREPPSRGFFFTLHSQNEMVPTCPGNTRMMWSGYSLLHFMGNAKAHGQDLGAPGSCLMRFSTMPFLFCNLNEVCDYASRSDYSYWLSTEEEMPMMMTPIPANALTKYISRCAVCEAPTRVIAVHSQTMAIPPCPSGWEELWIGYSFIMHTDAGADGGGQSLISPGSCLREFRPTPFIECHGIGRCNYFTTAYSYWLATIEEYEQFRRPRQQTLKGKTQSLTRISRCAVCIRKKERKASQPDRVPSVPSAQYWRSNTQYWPRRNY</sequence>
<dbReference type="Pfam" id="PF01413">
    <property type="entry name" value="C4"/>
    <property type="match status" value="2"/>
</dbReference>
<protein>
    <recommendedName>
        <fullName evidence="11">Collagen IV NC1 domain-containing protein</fullName>
    </recommendedName>
</protein>
<keyword evidence="3" id="KW-0272">Extracellular matrix</keyword>
<feature type="region of interest" description="Disordered" evidence="10">
    <location>
        <begin position="1"/>
        <end position="69"/>
    </location>
</feature>
<evidence type="ECO:0000256" key="9">
    <source>
        <dbReference type="ARBA" id="ARBA00064856"/>
    </source>
</evidence>
<dbReference type="PROSITE" id="PS51403">
    <property type="entry name" value="NC1_IV"/>
    <property type="match status" value="1"/>
</dbReference>
<dbReference type="InterPro" id="IPR036954">
    <property type="entry name" value="Collagen_IV_NC_sf"/>
</dbReference>
<dbReference type="InterPro" id="IPR008160">
    <property type="entry name" value="Collagen"/>
</dbReference>
<keyword evidence="7" id="KW-0176">Collagen</keyword>
<evidence type="ECO:0000256" key="1">
    <source>
        <dbReference type="ARBA" id="ARBA00004302"/>
    </source>
</evidence>
<evidence type="ECO:0000256" key="8">
    <source>
        <dbReference type="ARBA" id="ARBA00023157"/>
    </source>
</evidence>
<dbReference type="SMART" id="SM00111">
    <property type="entry name" value="C4"/>
    <property type="match status" value="2"/>
</dbReference>
<dbReference type="EMBL" id="GECZ01008079">
    <property type="protein sequence ID" value="JAS61690.1"/>
    <property type="molecule type" value="Transcribed_RNA"/>
</dbReference>
<proteinExistence type="predicted"/>
<comment type="subcellular location">
    <subcellularLocation>
        <location evidence="1">Secreted</location>
        <location evidence="1">Extracellular space</location>
        <location evidence="1">Extracellular matrix</location>
        <location evidence="1">Basement membrane</location>
    </subcellularLocation>
</comment>
<dbReference type="FunFam" id="2.170.240.10:FF:000001">
    <property type="entry name" value="Collagen IV alpha 1 chain"/>
    <property type="match status" value="1"/>
</dbReference>
<dbReference type="InterPro" id="IPR001442">
    <property type="entry name" value="Collagen_IV_NC"/>
</dbReference>
<dbReference type="GO" id="GO:0009792">
    <property type="term" value="P:embryo development ending in birth or egg hatching"/>
    <property type="evidence" value="ECO:0007669"/>
    <property type="project" value="UniProtKB-ARBA"/>
</dbReference>
<keyword evidence="8" id="KW-1015">Disulfide bond</keyword>
<evidence type="ECO:0000256" key="2">
    <source>
        <dbReference type="ARBA" id="ARBA00022525"/>
    </source>
</evidence>
<name>A0A1B6GGZ8_9HEMI</name>
<dbReference type="Gene3D" id="2.170.240.10">
    <property type="entry name" value="Collagen IV, non-collagenous"/>
    <property type="match status" value="1"/>
</dbReference>
<dbReference type="PANTHER" id="PTHR37456:SF6">
    <property type="entry name" value="COLLAGEN ALPHA-1(XXIII) CHAIN-LIKE ISOFORM X2"/>
    <property type="match status" value="1"/>
</dbReference>
<dbReference type="GO" id="GO:0005604">
    <property type="term" value="C:basement membrane"/>
    <property type="evidence" value="ECO:0007669"/>
    <property type="project" value="UniProtKB-SubCell"/>
</dbReference>
<dbReference type="GO" id="GO:0005201">
    <property type="term" value="F:extracellular matrix structural constituent"/>
    <property type="evidence" value="ECO:0007669"/>
    <property type="project" value="InterPro"/>
</dbReference>